<feature type="compositionally biased region" description="Basic residues" evidence="1">
    <location>
        <begin position="107"/>
        <end position="122"/>
    </location>
</feature>
<dbReference type="AlphaFoldDB" id="A0AAN7TA63"/>
<dbReference type="EMBL" id="JAVRRL010000105">
    <property type="protein sequence ID" value="KAK5107828.1"/>
    <property type="molecule type" value="Genomic_DNA"/>
</dbReference>
<evidence type="ECO:0000313" key="4">
    <source>
        <dbReference type="Proteomes" id="UP001310890"/>
    </source>
</evidence>
<feature type="compositionally biased region" description="Low complexity" evidence="1">
    <location>
        <begin position="32"/>
        <end position="50"/>
    </location>
</feature>
<gene>
    <name evidence="3" type="ORF">LTR62_000642</name>
</gene>
<reference evidence="3" key="1">
    <citation type="submission" date="2023-08" db="EMBL/GenBank/DDBJ databases">
        <title>Black Yeasts Isolated from many extreme environments.</title>
        <authorList>
            <person name="Coleine C."/>
            <person name="Stajich J.E."/>
            <person name="Selbmann L."/>
        </authorList>
    </citation>
    <scope>NUCLEOTIDE SEQUENCE</scope>
    <source>
        <strain evidence="3">CCFEE 5401</strain>
    </source>
</reference>
<evidence type="ECO:0000256" key="1">
    <source>
        <dbReference type="SAM" id="MobiDB-lite"/>
    </source>
</evidence>
<feature type="region of interest" description="Disordered" evidence="1">
    <location>
        <begin position="1"/>
        <end position="257"/>
    </location>
</feature>
<feature type="compositionally biased region" description="Basic and acidic residues" evidence="1">
    <location>
        <begin position="561"/>
        <end position="574"/>
    </location>
</feature>
<dbReference type="PANTHER" id="PTHR45691">
    <property type="entry name" value="PROTEIN DIAPHANOUS"/>
    <property type="match status" value="1"/>
</dbReference>
<dbReference type="GO" id="GO:0030041">
    <property type="term" value="P:actin filament polymerization"/>
    <property type="evidence" value="ECO:0007669"/>
    <property type="project" value="TreeGrafter"/>
</dbReference>
<feature type="compositionally biased region" description="Pro residues" evidence="1">
    <location>
        <begin position="210"/>
        <end position="221"/>
    </location>
</feature>
<name>A0AAN7TA63_9PEZI</name>
<dbReference type="Pfam" id="PF22893">
    <property type="entry name" value="ULD_2"/>
    <property type="match status" value="1"/>
</dbReference>
<feature type="region of interest" description="Disordered" evidence="1">
    <location>
        <begin position="293"/>
        <end position="314"/>
    </location>
</feature>
<feature type="region of interest" description="Disordered" evidence="1">
    <location>
        <begin position="422"/>
        <end position="449"/>
    </location>
</feature>
<evidence type="ECO:0000259" key="2">
    <source>
        <dbReference type="Pfam" id="PF22893"/>
    </source>
</evidence>
<dbReference type="PANTHER" id="PTHR45691:SF6">
    <property type="entry name" value="PROTEIN DIAPHANOUS"/>
    <property type="match status" value="1"/>
</dbReference>
<accession>A0AAN7TA63</accession>
<organism evidence="3 4">
    <name type="scientific">Meristemomyces frigidus</name>
    <dbReference type="NCBI Taxonomy" id="1508187"/>
    <lineage>
        <taxon>Eukaryota</taxon>
        <taxon>Fungi</taxon>
        <taxon>Dikarya</taxon>
        <taxon>Ascomycota</taxon>
        <taxon>Pezizomycotina</taxon>
        <taxon>Dothideomycetes</taxon>
        <taxon>Dothideomycetidae</taxon>
        <taxon>Mycosphaerellales</taxon>
        <taxon>Teratosphaeriaceae</taxon>
        <taxon>Meristemomyces</taxon>
    </lineage>
</organism>
<feature type="compositionally biased region" description="Basic residues" evidence="1">
    <location>
        <begin position="84"/>
        <end position="94"/>
    </location>
</feature>
<evidence type="ECO:0000313" key="3">
    <source>
        <dbReference type="EMBL" id="KAK5107828.1"/>
    </source>
</evidence>
<comment type="caution">
    <text evidence="3">The sequence shown here is derived from an EMBL/GenBank/DDBJ whole genome shotgun (WGS) entry which is preliminary data.</text>
</comment>
<feature type="domain" description="Ubiquitin-like" evidence="2">
    <location>
        <begin position="447"/>
        <end position="529"/>
    </location>
</feature>
<dbReference type="GO" id="GO:0005884">
    <property type="term" value="C:actin filament"/>
    <property type="evidence" value="ECO:0007669"/>
    <property type="project" value="TreeGrafter"/>
</dbReference>
<protein>
    <recommendedName>
        <fullName evidence="2">Ubiquitin-like domain-containing protein</fullName>
    </recommendedName>
</protein>
<dbReference type="Proteomes" id="UP001310890">
    <property type="component" value="Unassembled WGS sequence"/>
</dbReference>
<dbReference type="InterPro" id="IPR054464">
    <property type="entry name" value="ULD_fung"/>
</dbReference>
<dbReference type="InterPro" id="IPR051412">
    <property type="entry name" value="Formin_Homology_Diaphanous_sf"/>
</dbReference>
<sequence>MKTVRIADQTRPHSTITVSSGSRREGRGPPSGGSVSIHSPTSSGGNSFSSYELVSDDEIDPSDSASRSRHPVSRRRTTEVRPAPQRRHSSRRVVGRVDEQEESPPPIRRRATHTATRHRRAESRRTPSDESASVASYDDHPFGHHGAPQPPRAPQYPSGYRHVPAQSHGGYPPSLNSAQYPDPGQYASQHALVHMQPPQAPDAFGYQPNPFTPQGPQPNPFSPLSSAGGNSYFPEGHGPPPSLIHRPGPAQRPQSFVAPSHYGSEMAVSPYQYPPHPGMGMPPYGYGPMSWPYPPPQQPMSQTSSPAPPPVNPELDALRAQLAEENDKLKADLQSKDVAEKAKAAEDLEKLRKTVKKFEEMQAAAEAAAIAKAAEEAAEKKKKAEIAEAEKKAKEGAEKKAEEAMKKAKEEHEKVLAEVKKKQEEAEKKHKELEEEAKKNAPLPDSDKAPIKFKDAVQRTFSFPWHLCKTWKGMETLIRQAFLHIDGIGEHVMQGHYDLQGPDGEIILPQVWETVVKPDWTISMHMWPLPEKEEPPMRDDIYYRQQDPLADLFEDLVLDKKGRPIKQERKGDRKRDKKATSPIIDIPPPPPHRGGGGHGMPPAPNFPSGISGGYGALDPLGDYPGLDPIIQVPERRSGKSSSKTKGSKDISPLTAWMIGTSGSRSSKKDDEKLEPLVVRRRSTGGSGSGGSHQQKAEQSVACAVM</sequence>
<proteinExistence type="predicted"/>
<feature type="region of interest" description="Disordered" evidence="1">
    <location>
        <begin position="561"/>
        <end position="705"/>
    </location>
</feature>